<dbReference type="EMBL" id="JAPEUX010000008">
    <property type="protein sequence ID" value="KAJ4346464.1"/>
    <property type="molecule type" value="Genomic_DNA"/>
</dbReference>
<sequence length="273" mass="30024">MPPSTSLQRNLNGKTVLITGASSGIGRSTALEFARTSPDNLKLVLTARRLDRLHEVKSQIQEEVGDGVKVCIRKLDVSKKEAIDAMFENLDEEFKEVDVLVNNAGFMSGVERPPDVPIDVITSVYATNVMGVIHMTQAILSIFKKRPEGGKGDIIMLGSMAGREPYAGGTEIYCSSKGAIRAFTESLRKELIDTRIRVMTVDPGQVLTEFNDIRYRFDKDKADAVYAGCDPLTPDDVAEVIVFAAGRRENVVVADTLLYPSHQASSTHVHRRQ</sequence>
<dbReference type="InterPro" id="IPR036291">
    <property type="entry name" value="NAD(P)-bd_dom_sf"/>
</dbReference>
<dbReference type="FunFam" id="3.40.50.720:FF:000047">
    <property type="entry name" value="NADP-dependent L-serine/L-allo-threonine dehydrogenase"/>
    <property type="match status" value="1"/>
</dbReference>
<dbReference type="GeneID" id="80913923"/>
<dbReference type="RefSeq" id="XP_056066264.1">
    <property type="nucleotide sequence ID" value="XM_056219137.1"/>
</dbReference>
<dbReference type="PANTHER" id="PTHR42901">
    <property type="entry name" value="ALCOHOL DEHYDROGENASE"/>
    <property type="match status" value="1"/>
</dbReference>
<dbReference type="PRINTS" id="PR00080">
    <property type="entry name" value="SDRFAMILY"/>
</dbReference>
<dbReference type="Proteomes" id="UP001140513">
    <property type="component" value="Unassembled WGS sequence"/>
</dbReference>
<organism evidence="4 5">
    <name type="scientific">Didymosphaeria variabile</name>
    <dbReference type="NCBI Taxonomy" id="1932322"/>
    <lineage>
        <taxon>Eukaryota</taxon>
        <taxon>Fungi</taxon>
        <taxon>Dikarya</taxon>
        <taxon>Ascomycota</taxon>
        <taxon>Pezizomycotina</taxon>
        <taxon>Dothideomycetes</taxon>
        <taxon>Pleosporomycetidae</taxon>
        <taxon>Pleosporales</taxon>
        <taxon>Massarineae</taxon>
        <taxon>Didymosphaeriaceae</taxon>
        <taxon>Didymosphaeria</taxon>
    </lineage>
</organism>
<dbReference type="SUPFAM" id="SSF51735">
    <property type="entry name" value="NAD(P)-binding Rossmann-fold domains"/>
    <property type="match status" value="1"/>
</dbReference>
<evidence type="ECO:0000256" key="1">
    <source>
        <dbReference type="ARBA" id="ARBA00006484"/>
    </source>
</evidence>
<gene>
    <name evidence="4" type="ORF">N0V89_010393</name>
</gene>
<dbReference type="Pfam" id="PF00106">
    <property type="entry name" value="adh_short"/>
    <property type="match status" value="1"/>
</dbReference>
<dbReference type="PANTHER" id="PTHR42901:SF1">
    <property type="entry name" value="ALCOHOL DEHYDROGENASE"/>
    <property type="match status" value="1"/>
</dbReference>
<dbReference type="Gene3D" id="3.40.50.720">
    <property type="entry name" value="NAD(P)-binding Rossmann-like Domain"/>
    <property type="match status" value="1"/>
</dbReference>
<proteinExistence type="inferred from homology"/>
<evidence type="ECO:0008006" key="6">
    <source>
        <dbReference type="Google" id="ProtNLM"/>
    </source>
</evidence>
<dbReference type="AlphaFoldDB" id="A0A9W8XB74"/>
<evidence type="ECO:0000256" key="3">
    <source>
        <dbReference type="RuleBase" id="RU000363"/>
    </source>
</evidence>
<accession>A0A9W8XB74</accession>
<name>A0A9W8XB74_9PLEO</name>
<dbReference type="InterPro" id="IPR002347">
    <property type="entry name" value="SDR_fam"/>
</dbReference>
<evidence type="ECO:0000313" key="5">
    <source>
        <dbReference type="Proteomes" id="UP001140513"/>
    </source>
</evidence>
<keyword evidence="5" id="KW-1185">Reference proteome</keyword>
<comment type="caution">
    <text evidence="4">The sequence shown here is derived from an EMBL/GenBank/DDBJ whole genome shotgun (WGS) entry which is preliminary data.</text>
</comment>
<evidence type="ECO:0000256" key="2">
    <source>
        <dbReference type="ARBA" id="ARBA00023002"/>
    </source>
</evidence>
<keyword evidence="2" id="KW-0560">Oxidoreductase</keyword>
<reference evidence="4" key="1">
    <citation type="submission" date="2022-10" db="EMBL/GenBank/DDBJ databases">
        <title>Tapping the CABI collections for fungal endophytes: first genome assemblies for Collariella, Neodidymelliopsis, Ascochyta clinopodiicola, Didymella pomorum, Didymosphaeria variabile, Neocosmospora piperis and Neocucurbitaria cava.</title>
        <authorList>
            <person name="Hill R."/>
        </authorList>
    </citation>
    <scope>NUCLEOTIDE SEQUENCE</scope>
    <source>
        <strain evidence="4">IMI 356815</strain>
    </source>
</reference>
<comment type="similarity">
    <text evidence="1 3">Belongs to the short-chain dehydrogenases/reductases (SDR) family.</text>
</comment>
<protein>
    <recommendedName>
        <fullName evidence="6">NAD(P)-binding protein</fullName>
    </recommendedName>
</protein>
<dbReference type="GO" id="GO:0016616">
    <property type="term" value="F:oxidoreductase activity, acting on the CH-OH group of donors, NAD or NADP as acceptor"/>
    <property type="evidence" value="ECO:0007669"/>
    <property type="project" value="UniProtKB-ARBA"/>
</dbReference>
<dbReference type="PRINTS" id="PR00081">
    <property type="entry name" value="GDHRDH"/>
</dbReference>
<dbReference type="OrthoDB" id="6251714at2759"/>
<evidence type="ECO:0000313" key="4">
    <source>
        <dbReference type="EMBL" id="KAJ4346464.1"/>
    </source>
</evidence>